<reference evidence="2" key="2">
    <citation type="submission" date="2017-10" db="EMBL/GenBank/DDBJ databases">
        <title>Ladona fulva Genome sequencing and assembly.</title>
        <authorList>
            <person name="Murali S."/>
            <person name="Richards S."/>
            <person name="Bandaranaike D."/>
            <person name="Bellair M."/>
            <person name="Blankenburg K."/>
            <person name="Chao H."/>
            <person name="Dinh H."/>
            <person name="Doddapaneni H."/>
            <person name="Dugan-Rocha S."/>
            <person name="Elkadiri S."/>
            <person name="Gnanaolivu R."/>
            <person name="Hernandez B."/>
            <person name="Skinner E."/>
            <person name="Javaid M."/>
            <person name="Lee S."/>
            <person name="Li M."/>
            <person name="Ming W."/>
            <person name="Munidasa M."/>
            <person name="Muniz J."/>
            <person name="Nguyen L."/>
            <person name="Hughes D."/>
            <person name="Osuji N."/>
            <person name="Pu L.-L."/>
            <person name="Puazo M."/>
            <person name="Qu C."/>
            <person name="Quiroz J."/>
            <person name="Raj R."/>
            <person name="Weissenberger G."/>
            <person name="Xin Y."/>
            <person name="Zou X."/>
            <person name="Han Y."/>
            <person name="Worley K."/>
            <person name="Muzny D."/>
            <person name="Gibbs R."/>
        </authorList>
    </citation>
    <scope>NUCLEOTIDE SEQUENCE</scope>
    <source>
        <strain evidence="2">Sampled in the wild</strain>
    </source>
</reference>
<sequence>MGETTDIEEQGYELRKLGDIVGTLIKPYLEKGHTLFIDNWYSSPALFLWLHNKAMNACGMVRKNRKHMPKMEEKLKKGNIQFMCSDIFLALKWCDRKEIWMLSTCHDSHMLEYSKVDYKTGKNIFKPNCVLDNKRMGAVDNKDMILSSIESIPKAKFHISLIREMVERFAGPKGRGGGRKSEEDVPLRLSGRHFPKLVTSDACRSSLPRKACVVGKNKKKRRETRYMCDECDGVGLLTEIEALTLEEYTALGLGAPRSSDTLNSAGFRLSPRSITMSVRNTCCENDQIHLMKRICTEGLFNHEMIHQRVLYPRIVHPEKFLPGKIILGIRIFQPIFILLKNLEGVFFVRYSTK</sequence>
<dbReference type="Proteomes" id="UP000792457">
    <property type="component" value="Unassembled WGS sequence"/>
</dbReference>
<dbReference type="PANTHER" id="PTHR46599">
    <property type="entry name" value="PIGGYBAC TRANSPOSABLE ELEMENT-DERIVED PROTEIN 4"/>
    <property type="match status" value="1"/>
</dbReference>
<dbReference type="OrthoDB" id="6146839at2759"/>
<dbReference type="PANTHER" id="PTHR46599:SF3">
    <property type="entry name" value="PIGGYBAC TRANSPOSABLE ELEMENT-DERIVED PROTEIN 4"/>
    <property type="match status" value="1"/>
</dbReference>
<dbReference type="EMBL" id="KZ309484">
    <property type="protein sequence ID" value="KAG8239013.1"/>
    <property type="molecule type" value="Genomic_DNA"/>
</dbReference>
<keyword evidence="3" id="KW-1185">Reference proteome</keyword>
<comment type="caution">
    <text evidence="2">The sequence shown here is derived from an EMBL/GenBank/DDBJ whole genome shotgun (WGS) entry which is preliminary data.</text>
</comment>
<evidence type="ECO:0000313" key="2">
    <source>
        <dbReference type="EMBL" id="KAG8239013.1"/>
    </source>
</evidence>
<dbReference type="Pfam" id="PF13843">
    <property type="entry name" value="DDE_Tnp_1_7"/>
    <property type="match status" value="1"/>
</dbReference>
<feature type="domain" description="PiggyBac transposable element-derived protein" evidence="1">
    <location>
        <begin position="12"/>
        <end position="150"/>
    </location>
</feature>
<accession>A0A8K0PBN5</accession>
<name>A0A8K0PBN5_LADFU</name>
<proteinExistence type="predicted"/>
<protein>
    <recommendedName>
        <fullName evidence="1">PiggyBac transposable element-derived protein domain-containing protein</fullName>
    </recommendedName>
</protein>
<dbReference type="InterPro" id="IPR029526">
    <property type="entry name" value="PGBD"/>
</dbReference>
<gene>
    <name evidence="2" type="ORF">J437_LFUL005070</name>
</gene>
<evidence type="ECO:0000313" key="3">
    <source>
        <dbReference type="Proteomes" id="UP000792457"/>
    </source>
</evidence>
<dbReference type="AlphaFoldDB" id="A0A8K0PBN5"/>
<organism evidence="2 3">
    <name type="scientific">Ladona fulva</name>
    <name type="common">Scarce chaser dragonfly</name>
    <name type="synonym">Libellula fulva</name>
    <dbReference type="NCBI Taxonomy" id="123851"/>
    <lineage>
        <taxon>Eukaryota</taxon>
        <taxon>Metazoa</taxon>
        <taxon>Ecdysozoa</taxon>
        <taxon>Arthropoda</taxon>
        <taxon>Hexapoda</taxon>
        <taxon>Insecta</taxon>
        <taxon>Pterygota</taxon>
        <taxon>Palaeoptera</taxon>
        <taxon>Odonata</taxon>
        <taxon>Epiprocta</taxon>
        <taxon>Anisoptera</taxon>
        <taxon>Libelluloidea</taxon>
        <taxon>Libellulidae</taxon>
        <taxon>Ladona</taxon>
    </lineage>
</organism>
<reference evidence="2" key="1">
    <citation type="submission" date="2013-04" db="EMBL/GenBank/DDBJ databases">
        <authorList>
            <person name="Qu J."/>
            <person name="Murali S.C."/>
            <person name="Bandaranaike D."/>
            <person name="Bellair M."/>
            <person name="Blankenburg K."/>
            <person name="Chao H."/>
            <person name="Dinh H."/>
            <person name="Doddapaneni H."/>
            <person name="Downs B."/>
            <person name="Dugan-Rocha S."/>
            <person name="Elkadiri S."/>
            <person name="Gnanaolivu R.D."/>
            <person name="Hernandez B."/>
            <person name="Javaid M."/>
            <person name="Jayaseelan J.C."/>
            <person name="Lee S."/>
            <person name="Li M."/>
            <person name="Ming W."/>
            <person name="Munidasa M."/>
            <person name="Muniz J."/>
            <person name="Nguyen L."/>
            <person name="Ongeri F."/>
            <person name="Osuji N."/>
            <person name="Pu L.-L."/>
            <person name="Puazo M."/>
            <person name="Qu C."/>
            <person name="Quiroz J."/>
            <person name="Raj R."/>
            <person name="Weissenberger G."/>
            <person name="Xin Y."/>
            <person name="Zou X."/>
            <person name="Han Y."/>
            <person name="Richards S."/>
            <person name="Worley K."/>
            <person name="Muzny D."/>
            <person name="Gibbs R."/>
        </authorList>
    </citation>
    <scope>NUCLEOTIDE SEQUENCE</scope>
    <source>
        <strain evidence="2">Sampled in the wild</strain>
    </source>
</reference>
<evidence type="ECO:0000259" key="1">
    <source>
        <dbReference type="Pfam" id="PF13843"/>
    </source>
</evidence>